<proteinExistence type="predicted"/>
<organism evidence="1 2">
    <name type="scientific">Helianthus annuus</name>
    <name type="common">Common sunflower</name>
    <dbReference type="NCBI Taxonomy" id="4232"/>
    <lineage>
        <taxon>Eukaryota</taxon>
        <taxon>Viridiplantae</taxon>
        <taxon>Streptophyta</taxon>
        <taxon>Embryophyta</taxon>
        <taxon>Tracheophyta</taxon>
        <taxon>Spermatophyta</taxon>
        <taxon>Magnoliopsida</taxon>
        <taxon>eudicotyledons</taxon>
        <taxon>Gunneridae</taxon>
        <taxon>Pentapetalae</taxon>
        <taxon>asterids</taxon>
        <taxon>campanulids</taxon>
        <taxon>Asterales</taxon>
        <taxon>Asteraceae</taxon>
        <taxon>Asteroideae</taxon>
        <taxon>Heliantheae alliance</taxon>
        <taxon>Heliantheae</taxon>
        <taxon>Helianthus</taxon>
    </lineage>
</organism>
<dbReference type="AlphaFoldDB" id="A0A251SP13"/>
<sequence>MVLGKGRGGVRGCLQRGTTCTNNWHQTLSLYFPFTWLFRHIFHPYHSKTLIFL</sequence>
<gene>
    <name evidence="1" type="ORF">HannXRQ_Chr13g0392621</name>
</gene>
<evidence type="ECO:0000313" key="1">
    <source>
        <dbReference type="EMBL" id="OTG00580.1"/>
    </source>
</evidence>
<dbReference type="Proteomes" id="UP000215914">
    <property type="component" value="Chromosome 13"/>
</dbReference>
<keyword evidence="2" id="KW-1185">Reference proteome</keyword>
<reference evidence="2" key="1">
    <citation type="journal article" date="2017" name="Nature">
        <title>The sunflower genome provides insights into oil metabolism, flowering and Asterid evolution.</title>
        <authorList>
            <person name="Badouin H."/>
            <person name="Gouzy J."/>
            <person name="Grassa C.J."/>
            <person name="Murat F."/>
            <person name="Staton S.E."/>
            <person name="Cottret L."/>
            <person name="Lelandais-Briere C."/>
            <person name="Owens G.L."/>
            <person name="Carrere S."/>
            <person name="Mayjonade B."/>
            <person name="Legrand L."/>
            <person name="Gill N."/>
            <person name="Kane N.C."/>
            <person name="Bowers J.E."/>
            <person name="Hubner S."/>
            <person name="Bellec A."/>
            <person name="Berard A."/>
            <person name="Berges H."/>
            <person name="Blanchet N."/>
            <person name="Boniface M.C."/>
            <person name="Brunel D."/>
            <person name="Catrice O."/>
            <person name="Chaidir N."/>
            <person name="Claudel C."/>
            <person name="Donnadieu C."/>
            <person name="Faraut T."/>
            <person name="Fievet G."/>
            <person name="Helmstetter N."/>
            <person name="King M."/>
            <person name="Knapp S.J."/>
            <person name="Lai Z."/>
            <person name="Le Paslier M.C."/>
            <person name="Lippi Y."/>
            <person name="Lorenzon L."/>
            <person name="Mandel J.R."/>
            <person name="Marage G."/>
            <person name="Marchand G."/>
            <person name="Marquand E."/>
            <person name="Bret-Mestries E."/>
            <person name="Morien E."/>
            <person name="Nambeesan S."/>
            <person name="Nguyen T."/>
            <person name="Pegot-Espagnet P."/>
            <person name="Pouilly N."/>
            <person name="Raftis F."/>
            <person name="Sallet E."/>
            <person name="Schiex T."/>
            <person name="Thomas J."/>
            <person name="Vandecasteele C."/>
            <person name="Vares D."/>
            <person name="Vear F."/>
            <person name="Vautrin S."/>
            <person name="Crespi M."/>
            <person name="Mangin B."/>
            <person name="Burke J.M."/>
            <person name="Salse J."/>
            <person name="Munos S."/>
            <person name="Vincourt P."/>
            <person name="Rieseberg L.H."/>
            <person name="Langlade N.B."/>
        </authorList>
    </citation>
    <scope>NUCLEOTIDE SEQUENCE [LARGE SCALE GENOMIC DNA]</scope>
    <source>
        <strain evidence="2">cv. SF193</strain>
    </source>
</reference>
<name>A0A251SP13_HELAN</name>
<dbReference type="InParanoid" id="A0A251SP13"/>
<dbReference type="EMBL" id="CM007902">
    <property type="protein sequence ID" value="OTG00580.1"/>
    <property type="molecule type" value="Genomic_DNA"/>
</dbReference>
<protein>
    <submittedName>
        <fullName evidence="1">Uncharacterized protein</fullName>
    </submittedName>
</protein>
<accession>A0A251SP13</accession>
<evidence type="ECO:0000313" key="2">
    <source>
        <dbReference type="Proteomes" id="UP000215914"/>
    </source>
</evidence>